<sequence>MLRCLIIDQMHESIVPLLRNLGIEADYQPDYQRADLLASLPAYEGLIVRSKTRIDEEVLQHAEKLRFIGRAGAGLDLIDEPAVARRGIALAHAAEGNRDAVGEHTLAMLLTLMNRIAWADREVRAFAWHRERNRGYELGSACVGIVGYGNMGQAFARRLTGFGCQVIAYDKYRPLQEEEFAQRVDEAAIFERADVVSFHLPLTDETRGMVDDAYLRRFRHPIWLLNTARGEIVQLEALVRALNDGRVRGAGLDVLENEKMQLLTDAQRTVLEDLFASDRVLFTPHVAGWTHESYRRINEVLVTKIGEILAKKRVDS</sequence>
<feature type="domain" description="D-isomer specific 2-hydroxyacid dehydrogenase NAD-binding" evidence="6">
    <location>
        <begin position="106"/>
        <end position="287"/>
    </location>
</feature>
<dbReference type="Pfam" id="PF02826">
    <property type="entry name" value="2-Hacid_dh_C"/>
    <property type="match status" value="1"/>
</dbReference>
<dbReference type="InterPro" id="IPR029753">
    <property type="entry name" value="D-isomer_DH_CS"/>
</dbReference>
<dbReference type="GO" id="GO:0016616">
    <property type="term" value="F:oxidoreductase activity, acting on the CH-OH group of donors, NAD or NADP as acceptor"/>
    <property type="evidence" value="ECO:0007669"/>
    <property type="project" value="InterPro"/>
</dbReference>
<dbReference type="InterPro" id="IPR006140">
    <property type="entry name" value="D-isomer_DH_NAD-bd"/>
</dbReference>
<dbReference type="PANTHER" id="PTHR42789">
    <property type="entry name" value="D-ISOMER SPECIFIC 2-HYDROXYACID DEHYDROGENASE FAMILY PROTEIN (AFU_ORTHOLOGUE AFUA_6G10090)"/>
    <property type="match status" value="1"/>
</dbReference>
<dbReference type="PROSITE" id="PS00670">
    <property type="entry name" value="D_2_HYDROXYACID_DH_2"/>
    <property type="match status" value="1"/>
</dbReference>
<keyword evidence="8" id="KW-1185">Reference proteome</keyword>
<dbReference type="Proteomes" id="UP000198510">
    <property type="component" value="Unassembled WGS sequence"/>
</dbReference>
<dbReference type="GO" id="GO:0051287">
    <property type="term" value="F:NAD binding"/>
    <property type="evidence" value="ECO:0007669"/>
    <property type="project" value="InterPro"/>
</dbReference>
<dbReference type="STRING" id="1075417.SAMN05421823_10171"/>
<evidence type="ECO:0000313" key="8">
    <source>
        <dbReference type="Proteomes" id="UP000198510"/>
    </source>
</evidence>
<organism evidence="7 8">
    <name type="scientific">Catalinimonas alkaloidigena</name>
    <dbReference type="NCBI Taxonomy" id="1075417"/>
    <lineage>
        <taxon>Bacteria</taxon>
        <taxon>Pseudomonadati</taxon>
        <taxon>Bacteroidota</taxon>
        <taxon>Cytophagia</taxon>
        <taxon>Cytophagales</taxon>
        <taxon>Catalimonadaceae</taxon>
        <taxon>Catalinimonas</taxon>
    </lineage>
</organism>
<dbReference type="RefSeq" id="WP_089677790.1">
    <property type="nucleotide sequence ID" value="NZ_FNFO01000001.1"/>
</dbReference>
<dbReference type="EMBL" id="FNFO01000001">
    <property type="protein sequence ID" value="SDJ77108.1"/>
    <property type="molecule type" value="Genomic_DNA"/>
</dbReference>
<keyword evidence="2 4" id="KW-0560">Oxidoreductase</keyword>
<evidence type="ECO:0000256" key="3">
    <source>
        <dbReference type="ARBA" id="ARBA00023027"/>
    </source>
</evidence>
<dbReference type="InterPro" id="IPR006139">
    <property type="entry name" value="D-isomer_2_OHA_DH_cat_dom"/>
</dbReference>
<dbReference type="PANTHER" id="PTHR42789:SF1">
    <property type="entry name" value="D-ISOMER SPECIFIC 2-HYDROXYACID DEHYDROGENASE FAMILY PROTEIN (AFU_ORTHOLOGUE AFUA_6G10090)"/>
    <property type="match status" value="1"/>
</dbReference>
<feature type="domain" description="D-isomer specific 2-hydroxyacid dehydrogenase catalytic" evidence="5">
    <location>
        <begin position="5"/>
        <end position="314"/>
    </location>
</feature>
<dbReference type="InterPro" id="IPR050857">
    <property type="entry name" value="D-2-hydroxyacid_DH"/>
</dbReference>
<dbReference type="AlphaFoldDB" id="A0A1G8WFM9"/>
<keyword evidence="3" id="KW-0520">NAD</keyword>
<proteinExistence type="inferred from homology"/>
<accession>A0A1G8WFM9</accession>
<evidence type="ECO:0000259" key="5">
    <source>
        <dbReference type="Pfam" id="PF00389"/>
    </source>
</evidence>
<evidence type="ECO:0000259" key="6">
    <source>
        <dbReference type="Pfam" id="PF02826"/>
    </source>
</evidence>
<evidence type="ECO:0000256" key="1">
    <source>
        <dbReference type="ARBA" id="ARBA00005854"/>
    </source>
</evidence>
<dbReference type="OrthoDB" id="1522997at2"/>
<dbReference type="SUPFAM" id="SSF51735">
    <property type="entry name" value="NAD(P)-binding Rossmann-fold domains"/>
    <property type="match status" value="1"/>
</dbReference>
<evidence type="ECO:0000256" key="2">
    <source>
        <dbReference type="ARBA" id="ARBA00023002"/>
    </source>
</evidence>
<dbReference type="Pfam" id="PF00389">
    <property type="entry name" value="2-Hacid_dh"/>
    <property type="match status" value="1"/>
</dbReference>
<comment type="similarity">
    <text evidence="1 4">Belongs to the D-isomer specific 2-hydroxyacid dehydrogenase family.</text>
</comment>
<reference evidence="7 8" key="1">
    <citation type="submission" date="2016-10" db="EMBL/GenBank/DDBJ databases">
        <authorList>
            <person name="de Groot N.N."/>
        </authorList>
    </citation>
    <scope>NUCLEOTIDE SEQUENCE [LARGE SCALE GENOMIC DNA]</scope>
    <source>
        <strain evidence="7 8">DSM 25186</strain>
    </source>
</reference>
<gene>
    <name evidence="7" type="ORF">SAMN05421823_10171</name>
</gene>
<dbReference type="Gene3D" id="3.40.50.720">
    <property type="entry name" value="NAD(P)-binding Rossmann-like Domain"/>
    <property type="match status" value="2"/>
</dbReference>
<dbReference type="SUPFAM" id="SSF52283">
    <property type="entry name" value="Formate/glycerate dehydrogenase catalytic domain-like"/>
    <property type="match status" value="1"/>
</dbReference>
<evidence type="ECO:0000256" key="4">
    <source>
        <dbReference type="RuleBase" id="RU003719"/>
    </source>
</evidence>
<dbReference type="InterPro" id="IPR036291">
    <property type="entry name" value="NAD(P)-bd_dom_sf"/>
</dbReference>
<protein>
    <submittedName>
        <fullName evidence="7">D-3-phosphoglycerate dehydrogenase</fullName>
    </submittedName>
</protein>
<evidence type="ECO:0000313" key="7">
    <source>
        <dbReference type="EMBL" id="SDJ77108.1"/>
    </source>
</evidence>
<name>A0A1G8WFM9_9BACT</name>